<dbReference type="Pfam" id="PF00078">
    <property type="entry name" value="RVT_1"/>
    <property type="match status" value="1"/>
</dbReference>
<proteinExistence type="predicted"/>
<name>A0A8C2JDM1_CYPCA</name>
<evidence type="ECO:0000313" key="3">
    <source>
        <dbReference type="Proteomes" id="UP000694701"/>
    </source>
</evidence>
<dbReference type="Ensembl" id="ENSCCRT00020100137.1">
    <property type="protein sequence ID" value="ENSCCRP00020091636.1"/>
    <property type="gene ID" value="ENSCCRG00020041942.1"/>
</dbReference>
<reference evidence="2" key="1">
    <citation type="submission" date="2025-08" db="UniProtKB">
        <authorList>
            <consortium name="Ensembl"/>
        </authorList>
    </citation>
    <scope>IDENTIFICATION</scope>
</reference>
<protein>
    <recommendedName>
        <fullName evidence="1">Reverse transcriptase domain-containing protein</fullName>
    </recommendedName>
</protein>
<feature type="domain" description="Reverse transcriptase" evidence="1">
    <location>
        <begin position="1"/>
        <end position="260"/>
    </location>
</feature>
<dbReference type="SUPFAM" id="SSF56672">
    <property type="entry name" value="DNA/RNA polymerases"/>
    <property type="match status" value="1"/>
</dbReference>
<evidence type="ECO:0000259" key="1">
    <source>
        <dbReference type="PROSITE" id="PS50878"/>
    </source>
</evidence>
<accession>A0A8C2JDM1</accession>
<dbReference type="Proteomes" id="UP000694701">
    <property type="component" value="Unplaced"/>
</dbReference>
<dbReference type="CDD" id="cd01650">
    <property type="entry name" value="RT_nLTR_like"/>
    <property type="match status" value="1"/>
</dbReference>
<dbReference type="InterPro" id="IPR000477">
    <property type="entry name" value="RT_dom"/>
</dbReference>
<sequence length="474" mass="55362">MSIGFIKLIYKRKGSKNNLSNFRPITMLNTDLKILAKILANKMKNVLPKIIVTNQAYGVRGRDIADIKSGIRDIISYLNETQKDGYVVNLDFEKAFDRVEHVFLFAILERFGFGKNFNEWIKILYNNVMTRVVCNGFLTEPFKITRSIRQGCPLSAQLYTLVAEPLCLMIKKDKSIQGIKIEEGKEEKKIFQYADDTTLILKDLESMKEVMRKVERYGKSTGARINEEKTVYMKFGRVPNLVGIFNFEEVKETKILGVTLGKDEKGARERMFEKLVGEMERRLIFWRGRFLSLKGKILVVNALMLSKMWYILTVSAIPRWVEVRIKRCVLDFVWEKKPPRVAYNTLIGQTDKGGMGLSDVELKKKSMRIKVVKKYIDDQEKGEWKDTMKYFLDKCGEVKLGDNVLWMKMKTWMFEKIPDFYKEVLKACFFFLSKVDFIPGGRKEILNQPLFFNKHIVKSGKEIFYKKWWEVGIA</sequence>
<evidence type="ECO:0000313" key="2">
    <source>
        <dbReference type="Ensembl" id="ENSCCRP00020091636.1"/>
    </source>
</evidence>
<dbReference type="PANTHER" id="PTHR31635:SF196">
    <property type="entry name" value="REVERSE TRANSCRIPTASE DOMAIN-CONTAINING PROTEIN-RELATED"/>
    <property type="match status" value="1"/>
</dbReference>
<dbReference type="PROSITE" id="PS50878">
    <property type="entry name" value="RT_POL"/>
    <property type="match status" value="1"/>
</dbReference>
<organism evidence="2 3">
    <name type="scientific">Cyprinus carpio</name>
    <name type="common">Common carp</name>
    <dbReference type="NCBI Taxonomy" id="7962"/>
    <lineage>
        <taxon>Eukaryota</taxon>
        <taxon>Metazoa</taxon>
        <taxon>Chordata</taxon>
        <taxon>Craniata</taxon>
        <taxon>Vertebrata</taxon>
        <taxon>Euteleostomi</taxon>
        <taxon>Actinopterygii</taxon>
        <taxon>Neopterygii</taxon>
        <taxon>Teleostei</taxon>
        <taxon>Ostariophysi</taxon>
        <taxon>Cypriniformes</taxon>
        <taxon>Cyprinidae</taxon>
        <taxon>Cyprininae</taxon>
        <taxon>Cyprinus</taxon>
    </lineage>
</organism>
<dbReference type="PANTHER" id="PTHR31635">
    <property type="entry name" value="REVERSE TRANSCRIPTASE DOMAIN-CONTAINING PROTEIN-RELATED"/>
    <property type="match status" value="1"/>
</dbReference>
<dbReference type="AlphaFoldDB" id="A0A8C2JDM1"/>
<dbReference type="InterPro" id="IPR043502">
    <property type="entry name" value="DNA/RNA_pol_sf"/>
</dbReference>